<proteinExistence type="predicted"/>
<gene>
    <name evidence="3" type="ORF">DIT97_22670</name>
</gene>
<dbReference type="Pfam" id="PF04289">
    <property type="entry name" value="DUF447_N"/>
    <property type="match status" value="1"/>
</dbReference>
<dbReference type="RefSeq" id="WP_154901685.1">
    <property type="nucleotide sequence ID" value="NZ_CP036353.1"/>
</dbReference>
<comment type="caution">
    <text evidence="3">The sequence shown here is derived from an EMBL/GenBank/DDBJ whole genome shotgun (WGS) entry which is preliminary data.</text>
</comment>
<dbReference type="InterPro" id="IPR007386">
    <property type="entry name" value="DUF447_N"/>
</dbReference>
<organism evidence="3 4">
    <name type="scientific">Gimesia maris</name>
    <dbReference type="NCBI Taxonomy" id="122"/>
    <lineage>
        <taxon>Bacteria</taxon>
        <taxon>Pseudomonadati</taxon>
        <taxon>Planctomycetota</taxon>
        <taxon>Planctomycetia</taxon>
        <taxon>Planctomycetales</taxon>
        <taxon>Planctomycetaceae</taxon>
        <taxon>Gimesia</taxon>
    </lineage>
</organism>
<evidence type="ECO:0000313" key="4">
    <source>
        <dbReference type="Proteomes" id="UP000263642"/>
    </source>
</evidence>
<sequence>MILEGMVTSQNESGELNIAPMGPQVDQGMTRFILRPFQTSRTFSNLKETRSGVFHVVDDVLLLAKTAIGTLQEIPETFPAEKISGRVLASACRWYEFQIESIDESEARTVMQAKVIHHGRIRDYFGLNRAKHAVLEAAILATRTHLIEQGDLLAQYQTLAEIVRKTAGPDEETAFRLLEEFISKAYAETQS</sequence>
<evidence type="ECO:0000259" key="1">
    <source>
        <dbReference type="Pfam" id="PF04289"/>
    </source>
</evidence>
<dbReference type="InterPro" id="IPR012349">
    <property type="entry name" value="Split_barrel_FMN-bd"/>
</dbReference>
<dbReference type="Pfam" id="PF20766">
    <property type="entry name" value="DUF447_C"/>
    <property type="match status" value="1"/>
</dbReference>
<dbReference type="InterPro" id="IPR049288">
    <property type="entry name" value="DUF447_C"/>
</dbReference>
<protein>
    <submittedName>
        <fullName evidence="3">DUF447 domain-containing protein</fullName>
    </submittedName>
</protein>
<reference evidence="3 4" key="1">
    <citation type="journal article" date="2018" name="Nat. Biotechnol.">
        <title>A standardized bacterial taxonomy based on genome phylogeny substantially revises the tree of life.</title>
        <authorList>
            <person name="Parks D.H."/>
            <person name="Chuvochina M."/>
            <person name="Waite D.W."/>
            <person name="Rinke C."/>
            <person name="Skarshewski A."/>
            <person name="Chaumeil P.A."/>
            <person name="Hugenholtz P."/>
        </authorList>
    </citation>
    <scope>NUCLEOTIDE SEQUENCE [LARGE SCALE GENOMIC DNA]</scope>
    <source>
        <strain evidence="3">UBA9375</strain>
    </source>
</reference>
<evidence type="ECO:0000259" key="2">
    <source>
        <dbReference type="Pfam" id="PF20766"/>
    </source>
</evidence>
<dbReference type="EMBL" id="DQAY01000133">
    <property type="protein sequence ID" value="HCO25685.1"/>
    <property type="molecule type" value="Genomic_DNA"/>
</dbReference>
<feature type="domain" description="DUF447" evidence="1">
    <location>
        <begin position="4"/>
        <end position="119"/>
    </location>
</feature>
<dbReference type="Proteomes" id="UP000263642">
    <property type="component" value="Unassembled WGS sequence"/>
</dbReference>
<dbReference type="SUPFAM" id="SSF50475">
    <property type="entry name" value="FMN-binding split barrel"/>
    <property type="match status" value="1"/>
</dbReference>
<accession>A0A517X759</accession>
<dbReference type="AlphaFoldDB" id="A0A3D3RA27"/>
<dbReference type="Gene3D" id="2.30.110.10">
    <property type="entry name" value="Electron Transport, Fmn-binding Protein, Chain A"/>
    <property type="match status" value="1"/>
</dbReference>
<name>A0A3D3RA27_9PLAN</name>
<evidence type="ECO:0000313" key="3">
    <source>
        <dbReference type="EMBL" id="HCO25685.1"/>
    </source>
</evidence>
<dbReference type="Gene3D" id="1.20.58.290">
    <property type="entry name" value="Hypothetical membrane protein ta0354_69_121"/>
    <property type="match status" value="1"/>
</dbReference>
<feature type="domain" description="DUF447" evidence="2">
    <location>
        <begin position="128"/>
        <end position="180"/>
    </location>
</feature>
<accession>A0A3D3RA27</accession>